<keyword evidence="3" id="KW-0378">Hydrolase</keyword>
<dbReference type="PANTHER" id="PTHR10587">
    <property type="entry name" value="GLYCOSYL TRANSFERASE-RELATED"/>
    <property type="match status" value="1"/>
</dbReference>
<keyword evidence="4" id="KW-1185">Reference proteome</keyword>
<dbReference type="InterPro" id="IPR050248">
    <property type="entry name" value="Polysacc_deacetylase_ArnD"/>
</dbReference>
<comment type="caution">
    <text evidence="3">The sequence shown here is derived from an EMBL/GenBank/DDBJ whole genome shotgun (WGS) entry which is preliminary data.</text>
</comment>
<dbReference type="EC" id="3.-.-.-" evidence="3"/>
<dbReference type="GO" id="GO:0016787">
    <property type="term" value="F:hydrolase activity"/>
    <property type="evidence" value="ECO:0007669"/>
    <property type="project" value="UniProtKB-KW"/>
</dbReference>
<evidence type="ECO:0000313" key="3">
    <source>
        <dbReference type="EMBL" id="MFD1149314.1"/>
    </source>
</evidence>
<dbReference type="InterPro" id="IPR011330">
    <property type="entry name" value="Glyco_hydro/deAcase_b/a-brl"/>
</dbReference>
<feature type="domain" description="NodB homology" evidence="2">
    <location>
        <begin position="32"/>
        <end position="212"/>
    </location>
</feature>
<reference evidence="4" key="1">
    <citation type="journal article" date="2019" name="Int. J. Syst. Evol. Microbiol.">
        <title>The Global Catalogue of Microorganisms (GCM) 10K type strain sequencing project: providing services to taxonomists for standard genome sequencing and annotation.</title>
        <authorList>
            <consortium name="The Broad Institute Genomics Platform"/>
            <consortium name="The Broad Institute Genome Sequencing Center for Infectious Disease"/>
            <person name="Wu L."/>
            <person name="Ma J."/>
        </authorList>
    </citation>
    <scope>NUCLEOTIDE SEQUENCE [LARGE SCALE GENOMIC DNA]</scope>
    <source>
        <strain evidence="4">CCUG 60214</strain>
    </source>
</reference>
<dbReference type="CDD" id="cd10917">
    <property type="entry name" value="CE4_NodB_like_6s_7s"/>
    <property type="match status" value="1"/>
</dbReference>
<sequence length="217" mass="23683">MLLTTGLVLGLSAAPAGAAEPVIVDSTKHGGRTVAFTFDDGPNPADTPRLLDVLRRHHVKAVFCLWGDFVEAHPELVRDIVAGGHSLCNHSMHHDNMGDWTPERIEADLRQTSAAIHRAAPGVPIRYFRAPYGSWGQSPRVAAKLGMTSLGWKLVIGDWEPPGTDELVRRVKEGLTEGAVVLMHDGPNDRGQTVDAVERLIPELRADGWRFDRPARG</sequence>
<dbReference type="Pfam" id="PF01522">
    <property type="entry name" value="Polysacc_deac_1"/>
    <property type="match status" value="1"/>
</dbReference>
<accession>A0ABW3QX63</accession>
<name>A0ABW3QX63_9PSEU</name>
<feature type="chain" id="PRO_5045497436" evidence="1">
    <location>
        <begin position="19"/>
        <end position="217"/>
    </location>
</feature>
<dbReference type="InterPro" id="IPR002509">
    <property type="entry name" value="NODB_dom"/>
</dbReference>
<dbReference type="Gene3D" id="3.20.20.370">
    <property type="entry name" value="Glycoside hydrolase/deacetylase"/>
    <property type="match status" value="1"/>
</dbReference>
<dbReference type="PANTHER" id="PTHR10587:SF137">
    <property type="entry name" value="4-DEOXY-4-FORMAMIDO-L-ARABINOSE-PHOSPHOUNDECAPRENOL DEFORMYLASE ARND-RELATED"/>
    <property type="match status" value="1"/>
</dbReference>
<organism evidence="3 4">
    <name type="scientific">Saccharothrix hoggarensis</name>
    <dbReference type="NCBI Taxonomy" id="913853"/>
    <lineage>
        <taxon>Bacteria</taxon>
        <taxon>Bacillati</taxon>
        <taxon>Actinomycetota</taxon>
        <taxon>Actinomycetes</taxon>
        <taxon>Pseudonocardiales</taxon>
        <taxon>Pseudonocardiaceae</taxon>
        <taxon>Saccharothrix</taxon>
    </lineage>
</organism>
<evidence type="ECO:0000313" key="4">
    <source>
        <dbReference type="Proteomes" id="UP001597168"/>
    </source>
</evidence>
<protein>
    <submittedName>
        <fullName evidence="3">Polysaccharide deacetylase family protein</fullName>
        <ecNumber evidence="3">3.-.-.-</ecNumber>
    </submittedName>
</protein>
<evidence type="ECO:0000256" key="1">
    <source>
        <dbReference type="SAM" id="SignalP"/>
    </source>
</evidence>
<dbReference type="EMBL" id="JBHTLK010000100">
    <property type="protein sequence ID" value="MFD1149314.1"/>
    <property type="molecule type" value="Genomic_DNA"/>
</dbReference>
<dbReference type="PROSITE" id="PS51677">
    <property type="entry name" value="NODB"/>
    <property type="match status" value="1"/>
</dbReference>
<dbReference type="Proteomes" id="UP001597168">
    <property type="component" value="Unassembled WGS sequence"/>
</dbReference>
<keyword evidence="1" id="KW-0732">Signal</keyword>
<evidence type="ECO:0000259" key="2">
    <source>
        <dbReference type="PROSITE" id="PS51677"/>
    </source>
</evidence>
<dbReference type="RefSeq" id="WP_380724723.1">
    <property type="nucleotide sequence ID" value="NZ_JBHTLK010000100.1"/>
</dbReference>
<feature type="signal peptide" evidence="1">
    <location>
        <begin position="1"/>
        <end position="18"/>
    </location>
</feature>
<gene>
    <name evidence="3" type="ORF">ACFQ3T_19445</name>
</gene>
<proteinExistence type="predicted"/>
<dbReference type="SUPFAM" id="SSF88713">
    <property type="entry name" value="Glycoside hydrolase/deacetylase"/>
    <property type="match status" value="1"/>
</dbReference>